<name>A0AA86MY66_9BACT</name>
<dbReference type="Proteomes" id="UP001179121">
    <property type="component" value="Chromosome"/>
</dbReference>
<gene>
    <name evidence="1" type="ORF">DNFV4_01616</name>
</gene>
<keyword evidence="2" id="KW-1185">Reference proteome</keyword>
<dbReference type="EMBL" id="OX365700">
    <property type="protein sequence ID" value="CAI4031188.1"/>
    <property type="molecule type" value="Genomic_DNA"/>
</dbReference>
<dbReference type="KEGG" id="nti:DNFV4_01616"/>
<accession>A0AA86MY66</accession>
<evidence type="ECO:0000313" key="1">
    <source>
        <dbReference type="EMBL" id="CAI4031188.1"/>
    </source>
</evidence>
<protein>
    <submittedName>
        <fullName evidence="1">Uncharacterized protein</fullName>
    </submittedName>
</protein>
<reference evidence="1" key="1">
    <citation type="submission" date="2022-10" db="EMBL/GenBank/DDBJ databases">
        <authorList>
            <person name="Koch H."/>
        </authorList>
    </citation>
    <scope>NUCLEOTIDE SEQUENCE</scope>
    <source>
        <strain evidence="1">DNF</strain>
    </source>
</reference>
<sequence>MVSWDDTSKLFFFLYAPEQKLFRYTRPGMAFGEETGQSVHFDNGHFTKVQIPKGIGEILLHREMPNGKTGEEFATSWKTLNVAEEGYNGLAFTIVNRTPDTDVKMLAWNKEHPDDLYTDCVAIEHGAEVRVWLYLAPDKFHDLLNLNWRAKFLEVSLETSPSIHNLKFPLEENDKTKMREGTFISDSSLSHRKLVIHTYEITVKDLPVVRLQDSKPSLLNHLYELLRFRFGR</sequence>
<evidence type="ECO:0000313" key="2">
    <source>
        <dbReference type="Proteomes" id="UP001179121"/>
    </source>
</evidence>
<proteinExistence type="predicted"/>
<organism evidence="1 2">
    <name type="scientific">Nitrospira tepida</name>
    <dbReference type="NCBI Taxonomy" id="2973512"/>
    <lineage>
        <taxon>Bacteria</taxon>
        <taxon>Pseudomonadati</taxon>
        <taxon>Nitrospirota</taxon>
        <taxon>Nitrospiria</taxon>
        <taxon>Nitrospirales</taxon>
        <taxon>Nitrospiraceae</taxon>
        <taxon>Nitrospira</taxon>
    </lineage>
</organism>
<dbReference type="AlphaFoldDB" id="A0AA86MY66"/>